<evidence type="ECO:0000313" key="6">
    <source>
        <dbReference type="EMBL" id="GAD88680.1"/>
    </source>
</evidence>
<organism evidence="6 7">
    <name type="scientific">Vibrio halioticoli NBRC 102217</name>
    <dbReference type="NCBI Taxonomy" id="1219072"/>
    <lineage>
        <taxon>Bacteria</taxon>
        <taxon>Pseudomonadati</taxon>
        <taxon>Pseudomonadota</taxon>
        <taxon>Gammaproteobacteria</taxon>
        <taxon>Vibrionales</taxon>
        <taxon>Vibrionaceae</taxon>
        <taxon>Vibrio</taxon>
    </lineage>
</organism>
<reference evidence="6 7" key="1">
    <citation type="submission" date="2013-11" db="EMBL/GenBank/DDBJ databases">
        <title>Whole genome shotgun sequence of Vibrio halioticoli NBRC 102217.</title>
        <authorList>
            <person name="Isaki S."/>
            <person name="Kimura A."/>
            <person name="Ohji S."/>
            <person name="Hosoyama A."/>
            <person name="Fujita N."/>
            <person name="Hashimoto M."/>
            <person name="Hosoyama Y."/>
            <person name="Yamazoe A."/>
        </authorList>
    </citation>
    <scope>NUCLEOTIDE SEQUENCE [LARGE SCALE GENOMIC DNA]</scope>
    <source>
        <strain evidence="6 7">NBRC 102217</strain>
    </source>
</reference>
<comment type="caution">
    <text evidence="6">The sequence shown here is derived from an EMBL/GenBank/DDBJ whole genome shotgun (WGS) entry which is preliminary data.</text>
</comment>
<dbReference type="PANTHER" id="PTHR34501">
    <property type="entry name" value="PROTEIN YDDL-RELATED"/>
    <property type="match status" value="1"/>
</dbReference>
<evidence type="ECO:0000256" key="4">
    <source>
        <dbReference type="ARBA" id="ARBA00023136"/>
    </source>
</evidence>
<dbReference type="PANTHER" id="PTHR34501:SF2">
    <property type="entry name" value="OUTER MEMBRANE PORIN F-RELATED"/>
    <property type="match status" value="1"/>
</dbReference>
<dbReference type="Gene3D" id="2.40.160.10">
    <property type="entry name" value="Porin"/>
    <property type="match status" value="1"/>
</dbReference>
<dbReference type="AlphaFoldDB" id="V5HGW8"/>
<evidence type="ECO:0000259" key="5">
    <source>
        <dbReference type="Pfam" id="PF13609"/>
    </source>
</evidence>
<dbReference type="CDD" id="cd00342">
    <property type="entry name" value="gram_neg_porins"/>
    <property type="match status" value="1"/>
</dbReference>
<dbReference type="GO" id="GO:0034220">
    <property type="term" value="P:monoatomic ion transmembrane transport"/>
    <property type="evidence" value="ECO:0007669"/>
    <property type="project" value="InterPro"/>
</dbReference>
<comment type="similarity">
    <text evidence="2">Belongs to the Gram-negative porin family.</text>
</comment>
<dbReference type="GO" id="GO:0015288">
    <property type="term" value="F:porin activity"/>
    <property type="evidence" value="ECO:0007669"/>
    <property type="project" value="InterPro"/>
</dbReference>
<dbReference type="InterPro" id="IPR001897">
    <property type="entry name" value="Porin_gammaproteobac"/>
</dbReference>
<comment type="subcellular location">
    <subcellularLocation>
        <location evidence="1">Cell outer membrane</location>
        <topology evidence="1">Multi-pass membrane protein</topology>
    </subcellularLocation>
</comment>
<name>V5HGW8_9VIBR</name>
<dbReference type="PRINTS" id="PR00183">
    <property type="entry name" value="ECOLIPORIN"/>
</dbReference>
<keyword evidence="4" id="KW-0472">Membrane</keyword>
<dbReference type="SUPFAM" id="SSF56935">
    <property type="entry name" value="Porins"/>
    <property type="match status" value="1"/>
</dbReference>
<dbReference type="Pfam" id="PF13609">
    <property type="entry name" value="Porin_4"/>
    <property type="match status" value="1"/>
</dbReference>
<evidence type="ECO:0000313" key="7">
    <source>
        <dbReference type="Proteomes" id="UP000017800"/>
    </source>
</evidence>
<dbReference type="OrthoDB" id="784582at2"/>
<evidence type="ECO:0000256" key="3">
    <source>
        <dbReference type="ARBA" id="ARBA00022729"/>
    </source>
</evidence>
<protein>
    <recommendedName>
        <fullName evidence="5">Porin domain-containing protein</fullName>
    </recommendedName>
</protein>
<dbReference type="GO" id="GO:0009279">
    <property type="term" value="C:cell outer membrane"/>
    <property type="evidence" value="ECO:0007669"/>
    <property type="project" value="UniProtKB-SubCell"/>
</dbReference>
<gene>
    <name evidence="6" type="ORF">VHA01S_008_00750</name>
</gene>
<feature type="domain" description="Porin" evidence="5">
    <location>
        <begin position="77"/>
        <end position="370"/>
    </location>
</feature>
<dbReference type="InterPro" id="IPR023614">
    <property type="entry name" value="Porin_dom_sf"/>
</dbReference>
<keyword evidence="7" id="KW-1185">Reference proteome</keyword>
<evidence type="ECO:0000256" key="1">
    <source>
        <dbReference type="ARBA" id="ARBA00004571"/>
    </source>
</evidence>
<dbReference type="eggNOG" id="COG3203">
    <property type="taxonomic scope" value="Bacteria"/>
</dbReference>
<dbReference type="InterPro" id="IPR050298">
    <property type="entry name" value="Gram-neg_bact_OMP"/>
</dbReference>
<dbReference type="EMBL" id="BAUJ01000008">
    <property type="protein sequence ID" value="GAD88680.1"/>
    <property type="molecule type" value="Genomic_DNA"/>
</dbReference>
<dbReference type="Proteomes" id="UP000017800">
    <property type="component" value="Unassembled WGS sequence"/>
</dbReference>
<keyword evidence="3" id="KW-0732">Signal</keyword>
<dbReference type="InterPro" id="IPR033900">
    <property type="entry name" value="Gram_neg_porin_domain"/>
</dbReference>
<sequence length="389" mass="42757">MAGHISLFVMFFNPYILEIKMKKYNKILLLSAGLVMSSHAMSATIYEDEVNKVDVSGAFLMDYWQPVHFLDHYFNTSRTTLGIAIERQMGNGWSGDVKLEWDTLLNPPSNTIGDTGHDQFRNRLGYVTINNEDYGSLRIGKQYSAYHDVAGYMDNLIVFDPDATPLFSDGKDGGFLATARGDNLVVYRKSFSGLNLSAQYGFNNVSNVAGTLQRDSNIAVAASYDFDFGLSVGATYMQNNMDGAAVALSGDDAQQLTTLAAKYSHKGFQVSAAVTDGKKAHETDLLGYGFDGTAPTGKANEYADALGYDLYAHYYFSIGLRPYVYLSHVDFDDSDVNIDGERSIYSLGLSYHATPQLIISGEVRNTEEDNLGAGKQEDTLTGITLIYAF</sequence>
<evidence type="ECO:0000256" key="2">
    <source>
        <dbReference type="ARBA" id="ARBA00007539"/>
    </source>
</evidence>
<accession>V5HGW8</accession>
<proteinExistence type="inferred from homology"/>